<keyword evidence="4" id="KW-0472">Membrane</keyword>
<dbReference type="RefSeq" id="XP_007515460.1">
    <property type="nucleotide sequence ID" value="XM_007515398.1"/>
</dbReference>
<keyword evidence="6" id="KW-1185">Reference proteome</keyword>
<evidence type="ECO:0000256" key="2">
    <source>
        <dbReference type="ARBA" id="ARBA00023002"/>
    </source>
</evidence>
<feature type="transmembrane region" description="Helical" evidence="4">
    <location>
        <begin position="200"/>
        <end position="220"/>
    </location>
</feature>
<feature type="compositionally biased region" description="Low complexity" evidence="3">
    <location>
        <begin position="228"/>
        <end position="238"/>
    </location>
</feature>
<comment type="similarity">
    <text evidence="1">Belongs to the short-chain dehydrogenases/reductases (SDR) family.</text>
</comment>
<gene>
    <name evidence="5" type="ORF">Bathy01g00750</name>
</gene>
<dbReference type="GO" id="GO:0005783">
    <property type="term" value="C:endoplasmic reticulum"/>
    <property type="evidence" value="ECO:0007669"/>
    <property type="project" value="TreeGrafter"/>
</dbReference>
<feature type="region of interest" description="Disordered" evidence="3">
    <location>
        <begin position="226"/>
        <end position="248"/>
    </location>
</feature>
<dbReference type="Proteomes" id="UP000198341">
    <property type="component" value="Chromosome 1"/>
</dbReference>
<dbReference type="GO" id="GO:0005811">
    <property type="term" value="C:lipid droplet"/>
    <property type="evidence" value="ECO:0007669"/>
    <property type="project" value="TreeGrafter"/>
</dbReference>
<accession>K8E9M2</accession>
<dbReference type="GO" id="GO:0000140">
    <property type="term" value="F:acylglycerone-phosphate reductase (NADP+) activity"/>
    <property type="evidence" value="ECO:0007669"/>
    <property type="project" value="TreeGrafter"/>
</dbReference>
<dbReference type="Pfam" id="PF00106">
    <property type="entry name" value="adh_short"/>
    <property type="match status" value="1"/>
</dbReference>
<evidence type="ECO:0000313" key="6">
    <source>
        <dbReference type="Proteomes" id="UP000198341"/>
    </source>
</evidence>
<evidence type="ECO:0000313" key="5">
    <source>
        <dbReference type="EMBL" id="CCO14339.1"/>
    </source>
</evidence>
<keyword evidence="2" id="KW-0560">Oxidoreductase</keyword>
<organism evidence="5 6">
    <name type="scientific">Bathycoccus prasinos</name>
    <dbReference type="NCBI Taxonomy" id="41875"/>
    <lineage>
        <taxon>Eukaryota</taxon>
        <taxon>Viridiplantae</taxon>
        <taxon>Chlorophyta</taxon>
        <taxon>Mamiellophyceae</taxon>
        <taxon>Mamiellales</taxon>
        <taxon>Bathycoccaceae</taxon>
        <taxon>Bathycoccus</taxon>
    </lineage>
</organism>
<evidence type="ECO:0000256" key="4">
    <source>
        <dbReference type="SAM" id="Phobius"/>
    </source>
</evidence>
<dbReference type="PROSITE" id="PS00061">
    <property type="entry name" value="ADH_SHORT"/>
    <property type="match status" value="1"/>
</dbReference>
<proteinExistence type="inferred from homology"/>
<dbReference type="InterPro" id="IPR002347">
    <property type="entry name" value="SDR_fam"/>
</dbReference>
<dbReference type="STRING" id="41875.K8E9M2"/>
<dbReference type="EMBL" id="FO082278">
    <property type="protein sequence ID" value="CCO14339.1"/>
    <property type="molecule type" value="Genomic_DNA"/>
</dbReference>
<dbReference type="KEGG" id="bpg:Bathy01g00750"/>
<reference evidence="5 6" key="1">
    <citation type="submission" date="2011-10" db="EMBL/GenBank/DDBJ databases">
        <authorList>
            <person name="Genoscope - CEA"/>
        </authorList>
    </citation>
    <scope>NUCLEOTIDE SEQUENCE [LARGE SCALE GENOMIC DNA]</scope>
    <source>
        <strain evidence="5 6">RCC 1105</strain>
    </source>
</reference>
<dbReference type="PRINTS" id="PR00081">
    <property type="entry name" value="GDHRDH"/>
</dbReference>
<dbReference type="PANTHER" id="PTHR44169">
    <property type="entry name" value="NADPH-DEPENDENT 1-ACYLDIHYDROXYACETONE PHOSPHATE REDUCTASE"/>
    <property type="match status" value="1"/>
</dbReference>
<dbReference type="GO" id="GO:0019433">
    <property type="term" value="P:triglyceride catabolic process"/>
    <property type="evidence" value="ECO:0007669"/>
    <property type="project" value="TreeGrafter"/>
</dbReference>
<dbReference type="Gene3D" id="3.40.50.720">
    <property type="entry name" value="NAD(P)-binding Rossmann-like Domain"/>
    <property type="match status" value="1"/>
</dbReference>
<sequence>MKKKGIKTKRMKKLIFSRAKKATVFLKSNLRMNYLRMKRMGRRVLRSKRIRRYAKVVKIYACESGKKTIQVAKEAKEKTVSFVSKKTSEMWTSLDTEFLFRCATTILICYLSLYAMSHARSREEKSGLKALVAFVLAAFLSVKYEVVPEEYIDGVAKALKKVPTYTAWTRKYARKMAKTYVDPKMLKKIDTFVKMYSLEVKIGLCVLFFVGWWFLSAFVFGTARTNKNKPNSPTNNNNNKKEKKKRAKGPIEVNVALVTGASGNVGSKILSQMRKKYPDYIVYGTSRSGSVDFKAGNALQSMFDMMSPNSKNVASTSLVNVPLCCSNIDEVPPLLRMDVTDDDSVNAVRDAIVARHGKGSLRILVNNAGISAASLAMNTPVDMAKKVLETNYFGVLRVVAAFYPEAIPKHQNATIVNVGSIAGRIGIPYQSAYSSSKAAVEVYTDALRMESKCDGIRACLIEPGDLQPGMECEHAPEIETDEVAKRAVNIMRSDEKNGSNPMKVAYAVCKAARPWRTPGARILVGPDAWLVQFCTSYLWKSVQEMFLAAHYRIPPRHNSLWRFIV</sequence>
<protein>
    <submittedName>
        <fullName evidence="5">Short chain dehydrogenase</fullName>
    </submittedName>
</protein>
<evidence type="ECO:0000256" key="3">
    <source>
        <dbReference type="SAM" id="MobiDB-lite"/>
    </source>
</evidence>
<name>K8E9M2_9CHLO</name>
<dbReference type="GO" id="GO:0004806">
    <property type="term" value="F:triacylglycerol lipase activity"/>
    <property type="evidence" value="ECO:0007669"/>
    <property type="project" value="TreeGrafter"/>
</dbReference>
<dbReference type="InterPro" id="IPR020904">
    <property type="entry name" value="Sc_DH/Rdtase_CS"/>
</dbReference>
<dbReference type="OrthoDB" id="498525at2759"/>
<evidence type="ECO:0000256" key="1">
    <source>
        <dbReference type="ARBA" id="ARBA00006484"/>
    </source>
</evidence>
<dbReference type="GO" id="GO:0006654">
    <property type="term" value="P:phosphatidic acid biosynthetic process"/>
    <property type="evidence" value="ECO:0007669"/>
    <property type="project" value="TreeGrafter"/>
</dbReference>
<dbReference type="SUPFAM" id="SSF51735">
    <property type="entry name" value="NAD(P)-binding Rossmann-fold domains"/>
    <property type="match status" value="1"/>
</dbReference>
<keyword evidence="4" id="KW-0812">Transmembrane</keyword>
<dbReference type="AlphaFoldDB" id="K8E9M2"/>
<dbReference type="GeneID" id="19017811"/>
<keyword evidence="4" id="KW-1133">Transmembrane helix</keyword>
<dbReference type="PRINTS" id="PR00080">
    <property type="entry name" value="SDRFAMILY"/>
</dbReference>
<dbReference type="InterPro" id="IPR036291">
    <property type="entry name" value="NAD(P)-bd_dom_sf"/>
</dbReference>
<dbReference type="PANTHER" id="PTHR44169:SF6">
    <property type="entry name" value="NADPH-DEPENDENT 1-ACYLDIHYDROXYACETONE PHOSPHATE REDUCTASE"/>
    <property type="match status" value="1"/>
</dbReference>
<dbReference type="eggNOG" id="KOG1205">
    <property type="taxonomic scope" value="Eukaryota"/>
</dbReference>